<gene>
    <name evidence="2" type="ORF">HNQ88_001895</name>
</gene>
<keyword evidence="1" id="KW-0732">Signal</keyword>
<dbReference type="Proteomes" id="UP001185092">
    <property type="component" value="Unassembled WGS sequence"/>
</dbReference>
<accession>A0AAE4BSH9</accession>
<keyword evidence="3" id="KW-1185">Reference proteome</keyword>
<sequence length="424" mass="46387">MKNIYKGLILSLLVLGVGLAGCSNDDNNPSPDGKDYASLDDKLDYSLARNEVDFLMETYEKDADRKYHDAELPTKFTEEQNVFMQNALTINLNHSAPVVVLPMLRGIDGNGEKVYYIITEASDFKMAKKLGVNYSPKLKYARGSEGVQKATVNGDGYMVFEGSVDFSPVRRIEPGTGEFAFPPSVAQPGAVGDENYSPIVVLPSNLVLNATPVKNVTGLHDRIPEGERSLDLDEMWVTLQILDGFQGGRAYYYHLVTDAYDQVPATIELGIYAPKLGKIPQFGQSTLDEESALLGFSPVGNGIDDLQSDNRQGLSSAILSDQNGSGSLAPLDPINVFPIEPQNELEKNNNYSPLWDAHISKWTDEAIEKGYQRRITSFQDLKSLVDKGWVVSFTPDAGPVNSYVAGLNASNAIINCPVIAHPKN</sequence>
<comment type="caution">
    <text evidence="2">The sequence shown here is derived from an EMBL/GenBank/DDBJ whole genome shotgun (WGS) entry which is preliminary data.</text>
</comment>
<evidence type="ECO:0000313" key="3">
    <source>
        <dbReference type="Proteomes" id="UP001185092"/>
    </source>
</evidence>
<evidence type="ECO:0000313" key="2">
    <source>
        <dbReference type="EMBL" id="MDR6238858.1"/>
    </source>
</evidence>
<dbReference type="AlphaFoldDB" id="A0AAE4BSH9"/>
<reference evidence="2" key="1">
    <citation type="submission" date="2023-07" db="EMBL/GenBank/DDBJ databases">
        <title>Genomic Encyclopedia of Type Strains, Phase IV (KMG-IV): sequencing the most valuable type-strain genomes for metagenomic binning, comparative biology and taxonomic classification.</title>
        <authorList>
            <person name="Goeker M."/>
        </authorList>
    </citation>
    <scope>NUCLEOTIDE SEQUENCE</scope>
    <source>
        <strain evidence="2">DSM 26174</strain>
    </source>
</reference>
<organism evidence="2 3">
    <name type="scientific">Aureibacter tunicatorum</name>
    <dbReference type="NCBI Taxonomy" id="866807"/>
    <lineage>
        <taxon>Bacteria</taxon>
        <taxon>Pseudomonadati</taxon>
        <taxon>Bacteroidota</taxon>
        <taxon>Cytophagia</taxon>
        <taxon>Cytophagales</taxon>
        <taxon>Persicobacteraceae</taxon>
        <taxon>Aureibacter</taxon>
    </lineage>
</organism>
<protein>
    <recommendedName>
        <fullName evidence="4">Lipoprotein</fullName>
    </recommendedName>
</protein>
<dbReference type="EMBL" id="JAVDQD010000002">
    <property type="protein sequence ID" value="MDR6238858.1"/>
    <property type="molecule type" value="Genomic_DNA"/>
</dbReference>
<evidence type="ECO:0008006" key="4">
    <source>
        <dbReference type="Google" id="ProtNLM"/>
    </source>
</evidence>
<dbReference type="RefSeq" id="WP_309938363.1">
    <property type="nucleotide sequence ID" value="NZ_AP025305.1"/>
</dbReference>
<name>A0AAE4BSH9_9BACT</name>
<feature type="chain" id="PRO_5042241611" description="Lipoprotein" evidence="1">
    <location>
        <begin position="21"/>
        <end position="424"/>
    </location>
</feature>
<evidence type="ECO:0000256" key="1">
    <source>
        <dbReference type="SAM" id="SignalP"/>
    </source>
</evidence>
<feature type="signal peptide" evidence="1">
    <location>
        <begin position="1"/>
        <end position="20"/>
    </location>
</feature>
<proteinExistence type="predicted"/>
<dbReference type="PROSITE" id="PS51257">
    <property type="entry name" value="PROKAR_LIPOPROTEIN"/>
    <property type="match status" value="1"/>
</dbReference>